<proteinExistence type="predicted"/>
<evidence type="ECO:0000313" key="1">
    <source>
        <dbReference type="EMBL" id="MCI95049.1"/>
    </source>
</evidence>
<feature type="non-terminal residue" evidence="1">
    <location>
        <position position="26"/>
    </location>
</feature>
<dbReference type="EMBL" id="LXQA011374556">
    <property type="protein sequence ID" value="MCI95049.1"/>
    <property type="molecule type" value="Genomic_DNA"/>
</dbReference>
<reference evidence="1 2" key="1">
    <citation type="journal article" date="2018" name="Front. Plant Sci.">
        <title>Red Clover (Trifolium pratense) and Zigzag Clover (T. medium) - A Picture of Genomic Similarities and Differences.</title>
        <authorList>
            <person name="Dluhosova J."/>
            <person name="Istvanek J."/>
            <person name="Nedelnik J."/>
            <person name="Repkova J."/>
        </authorList>
    </citation>
    <scope>NUCLEOTIDE SEQUENCE [LARGE SCALE GENOMIC DNA]</scope>
    <source>
        <strain evidence="2">cv. 10/8</strain>
        <tissue evidence="1">Leaf</tissue>
    </source>
</reference>
<comment type="caution">
    <text evidence="1">The sequence shown here is derived from an EMBL/GenBank/DDBJ whole genome shotgun (WGS) entry which is preliminary data.</text>
</comment>
<dbReference type="AlphaFoldDB" id="A0A392W5M7"/>
<dbReference type="Proteomes" id="UP000265520">
    <property type="component" value="Unassembled WGS sequence"/>
</dbReference>
<protein>
    <submittedName>
        <fullName evidence="1">Uncharacterized protein</fullName>
    </submittedName>
</protein>
<keyword evidence="2" id="KW-1185">Reference proteome</keyword>
<organism evidence="1 2">
    <name type="scientific">Trifolium medium</name>
    <dbReference type="NCBI Taxonomy" id="97028"/>
    <lineage>
        <taxon>Eukaryota</taxon>
        <taxon>Viridiplantae</taxon>
        <taxon>Streptophyta</taxon>
        <taxon>Embryophyta</taxon>
        <taxon>Tracheophyta</taxon>
        <taxon>Spermatophyta</taxon>
        <taxon>Magnoliopsida</taxon>
        <taxon>eudicotyledons</taxon>
        <taxon>Gunneridae</taxon>
        <taxon>Pentapetalae</taxon>
        <taxon>rosids</taxon>
        <taxon>fabids</taxon>
        <taxon>Fabales</taxon>
        <taxon>Fabaceae</taxon>
        <taxon>Papilionoideae</taxon>
        <taxon>50 kb inversion clade</taxon>
        <taxon>NPAAA clade</taxon>
        <taxon>Hologalegina</taxon>
        <taxon>IRL clade</taxon>
        <taxon>Trifolieae</taxon>
        <taxon>Trifolium</taxon>
    </lineage>
</organism>
<accession>A0A392W5M7</accession>
<name>A0A392W5M7_9FABA</name>
<evidence type="ECO:0000313" key="2">
    <source>
        <dbReference type="Proteomes" id="UP000265520"/>
    </source>
</evidence>
<sequence>MEEKVFALIANVVVLEAEEESEPIEE</sequence>